<dbReference type="EMBL" id="CP031048">
    <property type="protein sequence ID" value="QDZ24883.1"/>
    <property type="molecule type" value="Genomic_DNA"/>
</dbReference>
<feature type="region of interest" description="Disordered" evidence="1">
    <location>
        <begin position="137"/>
        <end position="160"/>
    </location>
</feature>
<feature type="compositionally biased region" description="Basic and acidic residues" evidence="1">
    <location>
        <begin position="46"/>
        <end position="59"/>
    </location>
</feature>
<feature type="compositionally biased region" description="Basic and acidic residues" evidence="1">
    <location>
        <begin position="28"/>
        <end position="38"/>
    </location>
</feature>
<feature type="region of interest" description="Disordered" evidence="1">
    <location>
        <begin position="844"/>
        <end position="878"/>
    </location>
</feature>
<evidence type="ECO:0000256" key="1">
    <source>
        <dbReference type="SAM" id="MobiDB-lite"/>
    </source>
</evidence>
<organism evidence="2 3">
    <name type="scientific">Chloropicon primus</name>
    <dbReference type="NCBI Taxonomy" id="1764295"/>
    <lineage>
        <taxon>Eukaryota</taxon>
        <taxon>Viridiplantae</taxon>
        <taxon>Chlorophyta</taxon>
        <taxon>Chloropicophyceae</taxon>
        <taxon>Chloropicales</taxon>
        <taxon>Chloropicaceae</taxon>
        <taxon>Chloropicon</taxon>
    </lineage>
</organism>
<evidence type="ECO:0000313" key="2">
    <source>
        <dbReference type="EMBL" id="QDZ24883.1"/>
    </source>
</evidence>
<name>A0A5B8MWD4_9CHLO</name>
<dbReference type="OrthoDB" id="542946at2759"/>
<protein>
    <submittedName>
        <fullName evidence="2">Uncharacterized protein</fullName>
    </submittedName>
</protein>
<reference evidence="2 3" key="1">
    <citation type="submission" date="2018-07" db="EMBL/GenBank/DDBJ databases">
        <title>The complete nuclear genome of the prasinophyte Chloropicon primus (CCMP1205).</title>
        <authorList>
            <person name="Pombert J.-F."/>
            <person name="Otis C."/>
            <person name="Turmel M."/>
            <person name="Lemieux C."/>
        </authorList>
    </citation>
    <scope>NUCLEOTIDE SEQUENCE [LARGE SCALE GENOMIC DNA]</scope>
    <source>
        <strain evidence="2 3">CCMP1205</strain>
    </source>
</reference>
<keyword evidence="3" id="KW-1185">Reference proteome</keyword>
<evidence type="ECO:0000313" key="3">
    <source>
        <dbReference type="Proteomes" id="UP000316726"/>
    </source>
</evidence>
<dbReference type="STRING" id="1764295.A0A5B8MWD4"/>
<feature type="region of interest" description="Disordered" evidence="1">
    <location>
        <begin position="13"/>
        <end position="89"/>
    </location>
</feature>
<dbReference type="Proteomes" id="UP000316726">
    <property type="component" value="Chromosome 15"/>
</dbReference>
<gene>
    <name evidence="2" type="ORF">A3770_15p74010</name>
</gene>
<sequence>MAFVKRLRSLVSLSRRGKRGSGEEESQKDEGDNHRESDAENSVDLSRSDGEGHSSHGSEADSGDEESDGYDDFSHDWGGEGGQSKAEARRGRSVLEHFDGAGLSASLRFAMRRVFEKRVTRDSIFIEDAQVIEASQLGSEADSSEGTKKGKAGKPGKEAAPVKGRRLFSRNPYFHLSCLVGSCLDKSLLLLIKRDFTAAVEHLEEVGALPETVSPNSPLCRSAEFRPSVEKRREMVLPNGSFGAQGGAHQRVSSAAKYGPACWGLPHTVFAVDRQRLKVLRGTVESTEGCQRAFQFSLTLSEFSSDDLDTLDGRKSVTETFLLSTMVSVQRTSLGSFSTGFNHNKKVSDKYLSLMSDIPAVIGLQEDVLVSGSYLTGALATFVQHLMLQVQDLMDTKLHVIEGLYISEKPMHPATFRVNQFDENQNSHSHSSKGGSKTNRGIKFALSEMFDTLEYKVGDKSQTTRRTSLSFVKAVKRAVLQQKIITLSVVLHVDVVNKDDEGQVERTKAKFPKRLMRVLKRYVFHHEAVSEGQLIAESIAHFSGDPFEAIYSGVFLSQKAVRRYLQLYSENSPMEAIVFEPNLAKRKDMMSEFMSLSEVRPALCEMLSYALLEWSQDVYNTQSSVSPNQVHQIMSAIVNGHSLEEDAVEEFDEYHMSLLSAVVELVLFDCSLSSQLSVISNSAEVVLDILSAELQDSAGDEVSFLKETPPEGEETKNAADARETEIKKEVVDTMKKSVEKGKGFDYLMDHVKDIVNCLGQLDHLGILELVSSSDDSKIVRKSLSKTLDIVKENPRHAFLLMNQLYRASHLIKACSNVLSSGYFHELESTKRLLLDVRAKHLLARKKAPQHTRRKQGKHEKLKDETGASETNGPPPMAYPLALSPMEKAQPGIIEDLRLAASSGLEVVLGGLVWHLSQPPVPLDPYPKSIKLLKGAASAFEMAGSASREFSARDISQAANQLAMLGNDIDRAETMNSLFPVYLTAGSFGGSSSDLAYGSYTALQYCRLESVRAFTSLLMEQVLIHMDENEGDLDGGPISNLWHFLHPISFRKGACNVDIVQSIDGSMSVGNLLSPTQSAGEGGAAREGFGMGLPTVCEYYLIRGTSSESMKDASVVFAEDVIRHIRAYVSVGQSHVLENTEVKRKGGLILDIQVNHPDFLYEDKQKLLSGILNSNFLKSVRVQSHEDPFHKLLVKASYDNVSANQTAQIVSILVAQEHPTLGYVPVVKNIYLSYSNSMAVRCESLPVEAHSQVFIDEASALAWHNWFDLTSYTATCSDFIANLRQSKALGVEKDLRNAEQFTSSLYNLKFFTKAFDSLTQLYIDTLRACISCQELEGILFLGKVLGSDCYAGVSKIIANAILLQAFLDGKSIHLEQLLTTDMHGEMLRRIKIVLDELIRDMDDVLEQDWALPISRPIEVFLHKSSEIRDTIMRGSFDFAVSHVKSVLLWGIESSNYISSAIDISAKERVESILDGLSAAT</sequence>
<feature type="compositionally biased region" description="Acidic residues" evidence="1">
    <location>
        <begin position="61"/>
        <end position="71"/>
    </location>
</feature>
<feature type="compositionally biased region" description="Basic residues" evidence="1">
    <location>
        <begin position="844"/>
        <end position="857"/>
    </location>
</feature>
<proteinExistence type="predicted"/>
<accession>A0A5B8MWD4</accession>